<evidence type="ECO:0000256" key="5">
    <source>
        <dbReference type="PROSITE-ProRule" id="PRU00325"/>
    </source>
</evidence>
<evidence type="ECO:0000259" key="8">
    <source>
        <dbReference type="PROSITE" id="PS50966"/>
    </source>
</evidence>
<dbReference type="eggNOG" id="ENOG502QS51">
    <property type="taxonomic scope" value="Eukaryota"/>
</dbReference>
<evidence type="ECO:0000256" key="4">
    <source>
        <dbReference type="ARBA" id="ARBA00022833"/>
    </source>
</evidence>
<dbReference type="HOGENOM" id="CLU_008459_7_0_1"/>
<keyword evidence="10" id="KW-1185">Reference proteome</keyword>
<dbReference type="SMART" id="SM00575">
    <property type="entry name" value="ZnF_PMZ"/>
    <property type="match status" value="1"/>
</dbReference>
<dbReference type="GO" id="GO:0005634">
    <property type="term" value="C:nucleus"/>
    <property type="evidence" value="ECO:0007669"/>
    <property type="project" value="UniProtKB-SubCell"/>
</dbReference>
<name>K3XV66_SETIT</name>
<evidence type="ECO:0000256" key="2">
    <source>
        <dbReference type="ARBA" id="ARBA00022723"/>
    </source>
</evidence>
<feature type="region of interest" description="Disordered" evidence="7">
    <location>
        <begin position="33"/>
        <end position="120"/>
    </location>
</feature>
<keyword evidence="2 6" id="KW-0479">Metal-binding</keyword>
<evidence type="ECO:0000256" key="7">
    <source>
        <dbReference type="SAM" id="MobiDB-lite"/>
    </source>
</evidence>
<dbReference type="InterPro" id="IPR006564">
    <property type="entry name" value="Znf_PMZ"/>
</dbReference>
<evidence type="ECO:0000256" key="1">
    <source>
        <dbReference type="ARBA" id="ARBA00005889"/>
    </source>
</evidence>
<dbReference type="Proteomes" id="UP000004995">
    <property type="component" value="Unassembled WGS sequence"/>
</dbReference>
<dbReference type="Pfam" id="PF03101">
    <property type="entry name" value="FAR1"/>
    <property type="match status" value="1"/>
</dbReference>
<evidence type="ECO:0000313" key="10">
    <source>
        <dbReference type="Proteomes" id="UP000004995"/>
    </source>
</evidence>
<feature type="compositionally biased region" description="Polar residues" evidence="7">
    <location>
        <begin position="859"/>
        <end position="872"/>
    </location>
</feature>
<dbReference type="InterPro" id="IPR031052">
    <property type="entry name" value="FHY3/FAR1"/>
</dbReference>
<comment type="function">
    <text evidence="6">Putative transcription activator involved in regulating light control of development.</text>
</comment>
<organism evidence="9 10">
    <name type="scientific">Setaria italica</name>
    <name type="common">Foxtail millet</name>
    <name type="synonym">Panicum italicum</name>
    <dbReference type="NCBI Taxonomy" id="4555"/>
    <lineage>
        <taxon>Eukaryota</taxon>
        <taxon>Viridiplantae</taxon>
        <taxon>Streptophyta</taxon>
        <taxon>Embryophyta</taxon>
        <taxon>Tracheophyta</taxon>
        <taxon>Spermatophyta</taxon>
        <taxon>Magnoliopsida</taxon>
        <taxon>Liliopsida</taxon>
        <taxon>Poales</taxon>
        <taxon>Poaceae</taxon>
        <taxon>PACMAD clade</taxon>
        <taxon>Panicoideae</taxon>
        <taxon>Panicodae</taxon>
        <taxon>Paniceae</taxon>
        <taxon>Cenchrinae</taxon>
        <taxon>Setaria</taxon>
    </lineage>
</organism>
<dbReference type="PANTHER" id="PTHR31669">
    <property type="entry name" value="PROTEIN FAR1-RELATED SEQUENCE 10-RELATED"/>
    <property type="match status" value="1"/>
</dbReference>
<proteinExistence type="inferred from homology"/>
<keyword evidence="3 5" id="KW-0863">Zinc-finger</keyword>
<evidence type="ECO:0000313" key="9">
    <source>
        <dbReference type="EnsemblPlants" id="KQL09091"/>
    </source>
</evidence>
<dbReference type="InterPro" id="IPR007527">
    <property type="entry name" value="Znf_SWIM"/>
</dbReference>
<dbReference type="AlphaFoldDB" id="K3XV66"/>
<dbReference type="PANTHER" id="PTHR31669:SF297">
    <property type="entry name" value="PROTEIN FAR1-RELATED SEQUENCE"/>
    <property type="match status" value="1"/>
</dbReference>
<protein>
    <recommendedName>
        <fullName evidence="6">Protein FAR1-RELATED SEQUENCE</fullName>
    </recommendedName>
</protein>
<feature type="domain" description="SWIM-type" evidence="8">
    <location>
        <begin position="628"/>
        <end position="664"/>
    </location>
</feature>
<dbReference type="GO" id="GO:0008270">
    <property type="term" value="F:zinc ion binding"/>
    <property type="evidence" value="ECO:0007669"/>
    <property type="project" value="UniProtKB-UniRule"/>
</dbReference>
<dbReference type="InParanoid" id="K3XV66"/>
<dbReference type="OMA" id="NCYAKQQ"/>
<dbReference type="STRING" id="4555.K3XV66"/>
<dbReference type="Pfam" id="PF04434">
    <property type="entry name" value="SWIM"/>
    <property type="match status" value="1"/>
</dbReference>
<dbReference type="PROSITE" id="PS50966">
    <property type="entry name" value="ZF_SWIM"/>
    <property type="match status" value="1"/>
</dbReference>
<keyword evidence="6" id="KW-0539">Nucleus</keyword>
<reference evidence="9" key="2">
    <citation type="submission" date="2018-08" db="UniProtKB">
        <authorList>
            <consortium name="EnsemblPlants"/>
        </authorList>
    </citation>
    <scope>IDENTIFICATION</scope>
    <source>
        <strain evidence="9">Yugu1</strain>
    </source>
</reference>
<evidence type="ECO:0000256" key="3">
    <source>
        <dbReference type="ARBA" id="ARBA00022771"/>
    </source>
</evidence>
<dbReference type="EnsemblPlants" id="KQL09091">
    <property type="protein sequence ID" value="KQL09091"/>
    <property type="gene ID" value="SETIT_005823mg"/>
</dbReference>
<comment type="subcellular location">
    <subcellularLocation>
        <location evidence="6">Nucleus</location>
    </subcellularLocation>
</comment>
<dbReference type="InterPro" id="IPR018289">
    <property type="entry name" value="MULE_transposase_dom"/>
</dbReference>
<dbReference type="Gramene" id="KQL09091">
    <property type="protein sequence ID" value="KQL09091"/>
    <property type="gene ID" value="SETIT_005823mg"/>
</dbReference>
<sequence length="899" mass="101140">MVAIPLILPLPLSLCPSPRPVLLPPATIVEGHRRRPHAGRQGEAASQASSRGAPPKQYTRGESNPPQPRTGLSPQPQPRLLRPRAMEVEEPFAQSKNPRRARRRDLNALDPSMEESDGEDIGVPEVGMVFNNHAEVNRFYRKYARRVGFGVSVRRSSFSQEGTCLYLELMCCKGGRPRYEPKFRKRASSTTNCPAKIRVKLWGDKLLHVELANLDHNHPVSPAMARFLNSYKQLSGPAKRRMRMGGPGAMPVEEPSKMPMDKLGELEELLFGESKHHSFVERGRLKLQPGDSEALRLFFTRMQAKNANFFNVIDLDDEGCIRNVFWADARSRAMYEYYSDVITLDTSYVVSKHDMPLATFIGVNHHGQSVLMGCALLSDETAETYSWLLKAWIACMSGNLPKALVTDYCRGIQSAVTEVIPGVRHRMCLFQIMRKAAERLSGLSEYRAINKAMHKAVYDSLTIDEFEGEWNALVTCNGLQGNDWLRSLYECRASWVPVFIKDTFWAGMSVTQRNETVTPFFDGYVDLKTTLKQFLGKYEMALQSKYEKEAQADFETFHKQRPPVSKFYMEEQLSKVYTHNMFKKFQDEIEAIMYCHVSLIGVDGPISTFNVKECIFLEDGKRTMSTIFAVTYNADEKDITCICGGFQFSGILCRHSLSTLKFQLVREIPPQYIVDRWKKDFRQLHVMGRPPSDLVPNNRVDRYDYLSMRCLQLVDSAVLSDKYRLALRLVREMEKFLLNSNTHDDTQPRIKSRVPKVNKPNTVTGQNVVDAATDKGNAGPKGPEPPAVMQASQIQKGGAERGIVPAGYIGVPANVQQFVANQAAIRPSIVYMVPSGVDPHAFGNGVLMPVMYQQMFQVPQKPNGTVQDTSANGKKKRPRGQKLTETSQLSNGTPGPSSG</sequence>
<dbReference type="GO" id="GO:0006355">
    <property type="term" value="P:regulation of DNA-templated transcription"/>
    <property type="evidence" value="ECO:0007669"/>
    <property type="project" value="UniProtKB-UniRule"/>
</dbReference>
<reference evidence="10" key="1">
    <citation type="journal article" date="2012" name="Nat. Biotechnol.">
        <title>Reference genome sequence of the model plant Setaria.</title>
        <authorList>
            <person name="Bennetzen J.L."/>
            <person name="Schmutz J."/>
            <person name="Wang H."/>
            <person name="Percifield R."/>
            <person name="Hawkins J."/>
            <person name="Pontaroli A.C."/>
            <person name="Estep M."/>
            <person name="Feng L."/>
            <person name="Vaughn J.N."/>
            <person name="Grimwood J."/>
            <person name="Jenkins J."/>
            <person name="Barry K."/>
            <person name="Lindquist E."/>
            <person name="Hellsten U."/>
            <person name="Deshpande S."/>
            <person name="Wang X."/>
            <person name="Wu X."/>
            <person name="Mitros T."/>
            <person name="Triplett J."/>
            <person name="Yang X."/>
            <person name="Ye C.Y."/>
            <person name="Mauro-Herrera M."/>
            <person name="Wang L."/>
            <person name="Li P."/>
            <person name="Sharma M."/>
            <person name="Sharma R."/>
            <person name="Ronald P.C."/>
            <person name="Panaud O."/>
            <person name="Kellogg E.A."/>
            <person name="Brutnell T.P."/>
            <person name="Doust A.N."/>
            <person name="Tuskan G.A."/>
            <person name="Rokhsar D."/>
            <person name="Devos K.M."/>
        </authorList>
    </citation>
    <scope>NUCLEOTIDE SEQUENCE [LARGE SCALE GENOMIC DNA]</scope>
    <source>
        <strain evidence="10">cv. Yugu1</strain>
    </source>
</reference>
<keyword evidence="4 6" id="KW-0862">Zinc</keyword>
<accession>K3XV66</accession>
<dbReference type="FunCoup" id="K3XV66">
    <property type="interactions" value="85"/>
</dbReference>
<comment type="similarity">
    <text evidence="1 6">Belongs to the FHY3/FAR1 family.</text>
</comment>
<feature type="region of interest" description="Disordered" evidence="7">
    <location>
        <begin position="859"/>
        <end position="899"/>
    </location>
</feature>
<dbReference type="Pfam" id="PF10551">
    <property type="entry name" value="MULE"/>
    <property type="match status" value="1"/>
</dbReference>
<dbReference type="InterPro" id="IPR004330">
    <property type="entry name" value="FAR1_DNA_bnd_dom"/>
</dbReference>
<dbReference type="EMBL" id="AGNK02002180">
    <property type="status" value="NOT_ANNOTATED_CDS"/>
    <property type="molecule type" value="Genomic_DNA"/>
</dbReference>
<feature type="compositionally biased region" description="Polar residues" evidence="7">
    <location>
        <begin position="883"/>
        <end position="899"/>
    </location>
</feature>
<evidence type="ECO:0000256" key="6">
    <source>
        <dbReference type="RuleBase" id="RU367018"/>
    </source>
</evidence>